<name>A0AAN8KUT0_9TELE</name>
<gene>
    <name evidence="2" type="ORF">J4Q44_G00324500</name>
</gene>
<organism evidence="2 3">
    <name type="scientific">Coregonus suidteri</name>
    <dbReference type="NCBI Taxonomy" id="861788"/>
    <lineage>
        <taxon>Eukaryota</taxon>
        <taxon>Metazoa</taxon>
        <taxon>Chordata</taxon>
        <taxon>Craniata</taxon>
        <taxon>Vertebrata</taxon>
        <taxon>Euteleostomi</taxon>
        <taxon>Actinopterygii</taxon>
        <taxon>Neopterygii</taxon>
        <taxon>Teleostei</taxon>
        <taxon>Protacanthopterygii</taxon>
        <taxon>Salmoniformes</taxon>
        <taxon>Salmonidae</taxon>
        <taxon>Coregoninae</taxon>
        <taxon>Coregonus</taxon>
    </lineage>
</organism>
<protein>
    <submittedName>
        <fullName evidence="2">Uncharacterized protein</fullName>
    </submittedName>
</protein>
<feature type="region of interest" description="Disordered" evidence="1">
    <location>
        <begin position="35"/>
        <end position="71"/>
    </location>
</feature>
<evidence type="ECO:0000313" key="3">
    <source>
        <dbReference type="Proteomes" id="UP001356427"/>
    </source>
</evidence>
<comment type="caution">
    <text evidence="2">The sequence shown here is derived from an EMBL/GenBank/DDBJ whole genome shotgun (WGS) entry which is preliminary data.</text>
</comment>
<sequence>MEMERTDIPTPRGYTNASHRVAAATLIWWSLRARPTWSSRSSAASGTAVLRPTRQSSSQPMLPSSPSTSWR</sequence>
<dbReference type="AlphaFoldDB" id="A0AAN8KUT0"/>
<accession>A0AAN8KUT0</accession>
<keyword evidence="3" id="KW-1185">Reference proteome</keyword>
<evidence type="ECO:0000313" key="2">
    <source>
        <dbReference type="EMBL" id="KAK6297867.1"/>
    </source>
</evidence>
<proteinExistence type="predicted"/>
<dbReference type="EMBL" id="JAGTTL010000031">
    <property type="protein sequence ID" value="KAK6297867.1"/>
    <property type="molecule type" value="Genomic_DNA"/>
</dbReference>
<feature type="compositionally biased region" description="Polar residues" evidence="1">
    <location>
        <begin position="36"/>
        <end position="45"/>
    </location>
</feature>
<feature type="compositionally biased region" description="Low complexity" evidence="1">
    <location>
        <begin position="56"/>
        <end position="71"/>
    </location>
</feature>
<evidence type="ECO:0000256" key="1">
    <source>
        <dbReference type="SAM" id="MobiDB-lite"/>
    </source>
</evidence>
<dbReference type="Proteomes" id="UP001356427">
    <property type="component" value="Unassembled WGS sequence"/>
</dbReference>
<reference evidence="2 3" key="1">
    <citation type="submission" date="2021-04" db="EMBL/GenBank/DDBJ databases">
        <authorList>
            <person name="De Guttry C."/>
            <person name="Zahm M."/>
            <person name="Klopp C."/>
            <person name="Cabau C."/>
            <person name="Louis A."/>
            <person name="Berthelot C."/>
            <person name="Parey E."/>
            <person name="Roest Crollius H."/>
            <person name="Montfort J."/>
            <person name="Robinson-Rechavi M."/>
            <person name="Bucao C."/>
            <person name="Bouchez O."/>
            <person name="Gislard M."/>
            <person name="Lluch J."/>
            <person name="Milhes M."/>
            <person name="Lampietro C."/>
            <person name="Lopez Roques C."/>
            <person name="Donnadieu C."/>
            <person name="Braasch I."/>
            <person name="Desvignes T."/>
            <person name="Postlethwait J."/>
            <person name="Bobe J."/>
            <person name="Wedekind C."/>
            <person name="Guiguen Y."/>
        </authorList>
    </citation>
    <scope>NUCLEOTIDE SEQUENCE [LARGE SCALE GENOMIC DNA]</scope>
    <source>
        <strain evidence="2">Cs_M1</strain>
        <tissue evidence="2">Blood</tissue>
    </source>
</reference>